<dbReference type="SMART" id="SM01349">
    <property type="entry name" value="TOG"/>
    <property type="match status" value="1"/>
</dbReference>
<protein>
    <recommendedName>
        <fullName evidence="4">TOG domain-containing protein</fullName>
    </recommendedName>
</protein>
<dbReference type="GO" id="GO:0006417">
    <property type="term" value="P:regulation of translation"/>
    <property type="evidence" value="ECO:0007669"/>
    <property type="project" value="TreeGrafter"/>
</dbReference>
<dbReference type="Pfam" id="PF24984">
    <property type="entry name" value="HEAT_EF3_GNC1"/>
    <property type="match status" value="1"/>
</dbReference>
<feature type="domain" description="TOG" evidence="4">
    <location>
        <begin position="53"/>
        <end position="292"/>
    </location>
</feature>
<sequence length="648" mass="71266">MLAVGVAIIDKTPKENLHNLLEIFQKFLNEVDNSKETDKVRASVVVLTGSLAGKLDKNDPQVKPIIIKLIETLSTPSQMVQESVAFCLPALVPSIKDEIPTLIENLFKLLLDSDNYGEKKGAAYGIAAVQKAANDALKQIGYVIGNPEIQEIVPILLSALDDPANKTQKCLETMLNTKFVHFIDAPSLALIMPVIERAFQARSTKTRKMAAQIIGNMYSLTDQKDLAPYLPAIIPGIKQSLLDPVPDVRAATSRALGAMAKGIGDNIIDDVLPWLMKTLVSDTNSVDRSGAAQGLSEVIGGLGRAKLHKLMPDIIATTERNDIEPNVKDGYLMLYIYLPIVFPQDFSQYIGKIIHPILHALADENEFVRETAFKAGQRIVNLYASSAIQLLLPELEQGLFNENWRIRYSSVQLLGDLLYKISGVSGKMTTETASEDDNFGTEKSFKAILSALGEERRNRVLSGLYIGRLDVSLSVRQASLHVWKIIVSNTPRTLKEIMPTLFTLILSLLASKSYDQQQVAARTLGDLVKKLGQRILPQIIPILEKGLDSEEADQRQGVCIGLSEIMASTSKEMVEAFVESLVPTIKKALYDQLSIVRQAAAKTFDSLHSAVEPGPRESLEACLTKSLRRVASNPEPKDNENFDETLVI</sequence>
<dbReference type="GO" id="GO:0034198">
    <property type="term" value="P:cellular response to amino acid starvation"/>
    <property type="evidence" value="ECO:0007669"/>
    <property type="project" value="TreeGrafter"/>
</dbReference>
<dbReference type="GO" id="GO:0019887">
    <property type="term" value="F:protein kinase regulator activity"/>
    <property type="evidence" value="ECO:0007669"/>
    <property type="project" value="TreeGrafter"/>
</dbReference>
<feature type="repeat" description="HEAT" evidence="3">
    <location>
        <begin position="581"/>
        <end position="619"/>
    </location>
</feature>
<reference evidence="5" key="1">
    <citation type="submission" date="2023-12" db="EMBL/GenBank/DDBJ databases">
        <title>Genome assembly of Anisodus tanguticus.</title>
        <authorList>
            <person name="Wang Y.-J."/>
        </authorList>
    </citation>
    <scope>NUCLEOTIDE SEQUENCE</scope>
    <source>
        <strain evidence="5">KB-2021</strain>
        <tissue evidence="5">Leaf</tissue>
    </source>
</reference>
<evidence type="ECO:0000256" key="2">
    <source>
        <dbReference type="ARBA" id="ARBA00022737"/>
    </source>
</evidence>
<keyword evidence="2" id="KW-0677">Repeat</keyword>
<accession>A0AAE1UQW8</accession>
<comment type="similarity">
    <text evidence="1">Belongs to the GCN1 family.</text>
</comment>
<name>A0AAE1UQW8_9SOLA</name>
<comment type="caution">
    <text evidence="5">The sequence shown here is derived from an EMBL/GenBank/DDBJ whole genome shotgun (WGS) entry which is preliminary data.</text>
</comment>
<dbReference type="FunFam" id="1.25.10.10:FF:000090">
    <property type="entry name" value="eIF-2-alpha kinase activator GCN1"/>
    <property type="match status" value="1"/>
</dbReference>
<dbReference type="EMBL" id="JAVYJV010000110">
    <property type="protein sequence ID" value="KAK4336641.1"/>
    <property type="molecule type" value="Genomic_DNA"/>
</dbReference>
<dbReference type="Pfam" id="PF24987">
    <property type="entry name" value="HEAT_EF3_N"/>
    <property type="match status" value="1"/>
</dbReference>
<dbReference type="AlphaFoldDB" id="A0AAE1UQW8"/>
<dbReference type="InterPro" id="IPR016024">
    <property type="entry name" value="ARM-type_fold"/>
</dbReference>
<dbReference type="SUPFAM" id="SSF48371">
    <property type="entry name" value="ARM repeat"/>
    <property type="match status" value="1"/>
</dbReference>
<dbReference type="PANTHER" id="PTHR23346">
    <property type="entry name" value="TRANSLATIONAL ACTIVATOR GCN1-RELATED"/>
    <property type="match status" value="1"/>
</dbReference>
<dbReference type="GO" id="GO:0005829">
    <property type="term" value="C:cytosol"/>
    <property type="evidence" value="ECO:0007669"/>
    <property type="project" value="TreeGrafter"/>
</dbReference>
<feature type="repeat" description="HEAT" evidence="3">
    <location>
        <begin position="233"/>
        <end position="270"/>
    </location>
</feature>
<dbReference type="InterPro" id="IPR011989">
    <property type="entry name" value="ARM-like"/>
</dbReference>
<gene>
    <name evidence="5" type="ORF">RND71_043753</name>
</gene>
<dbReference type="Proteomes" id="UP001291623">
    <property type="component" value="Unassembled WGS sequence"/>
</dbReference>
<evidence type="ECO:0000256" key="1">
    <source>
        <dbReference type="ARBA" id="ARBA00007366"/>
    </source>
</evidence>
<dbReference type="InterPro" id="IPR034085">
    <property type="entry name" value="TOG"/>
</dbReference>
<dbReference type="PANTHER" id="PTHR23346:SF7">
    <property type="entry name" value="STALLED RIBOSOME SENSOR GCN1"/>
    <property type="match status" value="1"/>
</dbReference>
<dbReference type="InterPro" id="IPR021133">
    <property type="entry name" value="HEAT_type_2"/>
</dbReference>
<organism evidence="5 6">
    <name type="scientific">Anisodus tanguticus</name>
    <dbReference type="NCBI Taxonomy" id="243964"/>
    <lineage>
        <taxon>Eukaryota</taxon>
        <taxon>Viridiplantae</taxon>
        <taxon>Streptophyta</taxon>
        <taxon>Embryophyta</taxon>
        <taxon>Tracheophyta</taxon>
        <taxon>Spermatophyta</taxon>
        <taxon>Magnoliopsida</taxon>
        <taxon>eudicotyledons</taxon>
        <taxon>Gunneridae</taxon>
        <taxon>Pentapetalae</taxon>
        <taxon>asterids</taxon>
        <taxon>lamiids</taxon>
        <taxon>Solanales</taxon>
        <taxon>Solanaceae</taxon>
        <taxon>Solanoideae</taxon>
        <taxon>Hyoscyameae</taxon>
        <taxon>Anisodus</taxon>
    </lineage>
</organism>
<proteinExistence type="inferred from homology"/>
<evidence type="ECO:0000259" key="4">
    <source>
        <dbReference type="SMART" id="SM01349"/>
    </source>
</evidence>
<dbReference type="PROSITE" id="PS50077">
    <property type="entry name" value="HEAT_REPEAT"/>
    <property type="match status" value="2"/>
</dbReference>
<evidence type="ECO:0000313" key="5">
    <source>
        <dbReference type="EMBL" id="KAK4336641.1"/>
    </source>
</evidence>
<keyword evidence="6" id="KW-1185">Reference proteome</keyword>
<dbReference type="Gene3D" id="1.25.10.10">
    <property type="entry name" value="Leucine-rich Repeat Variant"/>
    <property type="match status" value="3"/>
</dbReference>
<evidence type="ECO:0000313" key="6">
    <source>
        <dbReference type="Proteomes" id="UP001291623"/>
    </source>
</evidence>
<evidence type="ECO:0000256" key="3">
    <source>
        <dbReference type="PROSITE-ProRule" id="PRU00103"/>
    </source>
</evidence>